<comment type="cofactor">
    <cofactor evidence="1">
        <name>FAD</name>
        <dbReference type="ChEBI" id="CHEBI:57692"/>
    </cofactor>
</comment>
<protein>
    <recommendedName>
        <fullName evidence="7">FAD-binding PCMH-type domain-containing protein</fullName>
    </recommendedName>
</protein>
<dbReference type="InterPro" id="IPR016169">
    <property type="entry name" value="FAD-bd_PCMH_sub2"/>
</dbReference>
<sequence>MTLRSLWARRRLWRPRLGDAQTAALQLVGFATWIPLILWFNLHVAEVTWVDGGSMSPLLNGDRDTTLKRDAVLNFKWAPQDGLKRGMVVTLRSPYRPESVVVKRVVALPGDVVLTKRPYSSPVQRVPPGHVWVEGDGPPGSSLDSNTYGPVSMRLLTGRVTHILYPLRSYQQQPATYLTMKLAQSATLLLLLQTATAWTQWPKSGSLAQHTSNSIIEELGPLLSEGATVVSPSWPEAAPLLDRAAYPRISPGYAAIVQVKTEQDVQQTIKYANRRHIPFLAVSGGHGWLSTLNRVQGGIQINMRYLNHTRLHADGKTVSVGGGTLQREVTAALFAKGKRAVTGICACVSVIAPLLGGGHSLLQGRYGFAADNLVSAEVVLADGSIVTASADENADLFWGLRGAGHNLGIVTAFDVRVHDDGEHGWTSAVLVFTHEKLEAFLGVWNELEDRYSDRGLLIMFAWVSRNDTVDGHRPVITMRMVSERDTPALADFLTAFRKLKPLQDSTSDLPWSEAQAAALDPRSCSVNNNLMAFPNSFDRWDIAAMRRGFNLFADLVSDDAFAGSQWILESYGNKAVRQVPLSENAVPAEERRYDILTAFSIVWEGQDDDRLLKARDMGNRMQEATRSADEPHHVYLNYAQGSEALQQVYGADEERLARLRELYCSETTYLSRKIDPEPSSTMDPPTETELQQDRKYFPPLSALPVKGQIDEPYYVSTDGVHYKPAIHWCFLGEIVQHSFHTRLRVLVRDRAGKLVPIAFHTEDLGLGFLRSGEVKVGNTVAVLYAEKHDFGNSVVGICQKTKYNIKVLPGSLDNLKKLSKRLRMYFEVSQGIPTCHNCHEKSTSLLRCDCQAVGWHEKGHKEDCKILRDSDFQGLLDLDWSRFDMFLEFADRS</sequence>
<comment type="caution">
    <text evidence="8">The sequence shown here is derived from an EMBL/GenBank/DDBJ whole genome shotgun (WGS) entry which is preliminary data.</text>
</comment>
<name>A0A2C5XSH6_9HYPO</name>
<dbReference type="PRINTS" id="PR00727">
    <property type="entry name" value="LEADERPTASE"/>
</dbReference>
<feature type="active site" evidence="6">
    <location>
        <position position="54"/>
    </location>
</feature>
<keyword evidence="9" id="KW-1185">Reference proteome</keyword>
<dbReference type="InterPro" id="IPR036318">
    <property type="entry name" value="FAD-bd_PCMH-like_sf"/>
</dbReference>
<dbReference type="Gene3D" id="3.30.43.10">
    <property type="entry name" value="Uridine Diphospho-n-acetylenolpyruvylglucosamine Reductase, domain 2"/>
    <property type="match status" value="1"/>
</dbReference>
<reference evidence="8 9" key="1">
    <citation type="submission" date="2017-06" db="EMBL/GenBank/DDBJ databases">
        <title>Ant-infecting Ophiocordyceps genomes reveal a high diversity of potential behavioral manipulation genes and a possible major role for enterotoxins.</title>
        <authorList>
            <person name="De Bekker C."/>
            <person name="Evans H.C."/>
            <person name="Brachmann A."/>
            <person name="Hughes D.P."/>
        </authorList>
    </citation>
    <scope>NUCLEOTIDE SEQUENCE [LARGE SCALE GENOMIC DNA]</scope>
    <source>
        <strain evidence="8 9">Map16</strain>
    </source>
</reference>
<dbReference type="EMBL" id="NJES01000072">
    <property type="protein sequence ID" value="PHH78649.1"/>
    <property type="molecule type" value="Genomic_DNA"/>
</dbReference>
<evidence type="ECO:0000256" key="5">
    <source>
        <dbReference type="ARBA" id="ARBA00023002"/>
    </source>
</evidence>
<dbReference type="Gene3D" id="3.30.465.10">
    <property type="match status" value="1"/>
</dbReference>
<dbReference type="Pfam" id="PF01565">
    <property type="entry name" value="FAD_binding_4"/>
    <property type="match status" value="1"/>
</dbReference>
<dbReference type="STRING" id="2004952.A0A2C5XSH6"/>
<dbReference type="GO" id="GO:0016020">
    <property type="term" value="C:membrane"/>
    <property type="evidence" value="ECO:0007669"/>
    <property type="project" value="InterPro"/>
</dbReference>
<dbReference type="GO" id="GO:0016491">
    <property type="term" value="F:oxidoreductase activity"/>
    <property type="evidence" value="ECO:0007669"/>
    <property type="project" value="UniProtKB-KW"/>
</dbReference>
<dbReference type="PANTHER" id="PTHR42973:SF9">
    <property type="entry name" value="FAD-BINDING PCMH-TYPE DOMAIN-CONTAINING PROTEIN-RELATED"/>
    <property type="match status" value="1"/>
</dbReference>
<evidence type="ECO:0000256" key="1">
    <source>
        <dbReference type="ARBA" id="ARBA00001974"/>
    </source>
</evidence>
<dbReference type="InterPro" id="IPR016167">
    <property type="entry name" value="FAD-bd_PCMH_sub1"/>
</dbReference>
<dbReference type="InterPro" id="IPR050416">
    <property type="entry name" value="FAD-linked_Oxidoreductase"/>
</dbReference>
<dbReference type="GO" id="GO:0071949">
    <property type="term" value="F:FAD binding"/>
    <property type="evidence" value="ECO:0007669"/>
    <property type="project" value="InterPro"/>
</dbReference>
<dbReference type="AlphaFoldDB" id="A0A2C5XSH6"/>
<dbReference type="Gene3D" id="2.10.109.10">
    <property type="entry name" value="Umud Fragment, subunit A"/>
    <property type="match status" value="1"/>
</dbReference>
<evidence type="ECO:0000313" key="8">
    <source>
        <dbReference type="EMBL" id="PHH78649.1"/>
    </source>
</evidence>
<accession>A0A2C5XSH6</accession>
<dbReference type="CDD" id="cd06530">
    <property type="entry name" value="S26_SPase_I"/>
    <property type="match status" value="1"/>
</dbReference>
<evidence type="ECO:0000256" key="3">
    <source>
        <dbReference type="ARBA" id="ARBA00022630"/>
    </source>
</evidence>
<gene>
    <name evidence="8" type="ORF">CDD80_6541</name>
</gene>
<dbReference type="PANTHER" id="PTHR42973">
    <property type="entry name" value="BINDING OXIDOREDUCTASE, PUTATIVE (AFU_ORTHOLOGUE AFUA_1G17690)-RELATED"/>
    <property type="match status" value="1"/>
</dbReference>
<evidence type="ECO:0000313" key="9">
    <source>
        <dbReference type="Proteomes" id="UP000226431"/>
    </source>
</evidence>
<keyword evidence="3" id="KW-0285">Flavoprotein</keyword>
<comment type="similarity">
    <text evidence="2">Belongs to the oxygen-dependent FAD-linked oxidoreductase family.</text>
</comment>
<dbReference type="PROSITE" id="PS51387">
    <property type="entry name" value="FAD_PCMH"/>
    <property type="match status" value="1"/>
</dbReference>
<dbReference type="InterPro" id="IPR000223">
    <property type="entry name" value="Pept_S26A_signal_pept_1"/>
</dbReference>
<keyword evidence="5" id="KW-0560">Oxidoreductase</keyword>
<dbReference type="InterPro" id="IPR006094">
    <property type="entry name" value="Oxid_FAD_bind_N"/>
</dbReference>
<evidence type="ECO:0000256" key="2">
    <source>
        <dbReference type="ARBA" id="ARBA00005466"/>
    </source>
</evidence>
<proteinExistence type="inferred from homology"/>
<dbReference type="Gene3D" id="3.40.462.20">
    <property type="match status" value="1"/>
</dbReference>
<dbReference type="InterPro" id="IPR019533">
    <property type="entry name" value="Peptidase_S26"/>
</dbReference>
<dbReference type="SUPFAM" id="SSF51306">
    <property type="entry name" value="LexA/Signal peptidase"/>
    <property type="match status" value="1"/>
</dbReference>
<dbReference type="SUPFAM" id="SSF56176">
    <property type="entry name" value="FAD-binding/transporter-associated domain-like"/>
    <property type="match status" value="1"/>
</dbReference>
<keyword evidence="4" id="KW-0274">FAD</keyword>
<dbReference type="OrthoDB" id="9996127at2759"/>
<feature type="domain" description="FAD-binding PCMH-type" evidence="7">
    <location>
        <begin position="249"/>
        <end position="420"/>
    </location>
</feature>
<organism evidence="8 9">
    <name type="scientific">Ophiocordyceps camponoti-rufipedis</name>
    <dbReference type="NCBI Taxonomy" id="2004952"/>
    <lineage>
        <taxon>Eukaryota</taxon>
        <taxon>Fungi</taxon>
        <taxon>Dikarya</taxon>
        <taxon>Ascomycota</taxon>
        <taxon>Pezizomycotina</taxon>
        <taxon>Sordariomycetes</taxon>
        <taxon>Hypocreomycetidae</taxon>
        <taxon>Hypocreales</taxon>
        <taxon>Ophiocordycipitaceae</taxon>
        <taxon>Ophiocordyceps</taxon>
    </lineage>
</organism>
<dbReference type="InterPro" id="IPR016166">
    <property type="entry name" value="FAD-bd_PCMH"/>
</dbReference>
<evidence type="ECO:0000259" key="7">
    <source>
        <dbReference type="PROSITE" id="PS51387"/>
    </source>
</evidence>
<feature type="active site" evidence="6">
    <location>
        <position position="103"/>
    </location>
</feature>
<dbReference type="Pfam" id="PF10502">
    <property type="entry name" value="Peptidase_S26"/>
    <property type="match status" value="1"/>
</dbReference>
<dbReference type="InterPro" id="IPR036286">
    <property type="entry name" value="LexA/Signal_pep-like_sf"/>
</dbReference>
<dbReference type="GO" id="GO:0004252">
    <property type="term" value="F:serine-type endopeptidase activity"/>
    <property type="evidence" value="ECO:0007669"/>
    <property type="project" value="InterPro"/>
</dbReference>
<dbReference type="Proteomes" id="UP000226431">
    <property type="component" value="Unassembled WGS sequence"/>
</dbReference>
<dbReference type="GO" id="GO:0006465">
    <property type="term" value="P:signal peptide processing"/>
    <property type="evidence" value="ECO:0007669"/>
    <property type="project" value="InterPro"/>
</dbReference>
<evidence type="ECO:0000256" key="6">
    <source>
        <dbReference type="PIRSR" id="PIRSR600223-1"/>
    </source>
</evidence>
<evidence type="ECO:0000256" key="4">
    <source>
        <dbReference type="ARBA" id="ARBA00022827"/>
    </source>
</evidence>